<dbReference type="EMBL" id="HACG01043047">
    <property type="protein sequence ID" value="CEK89912.1"/>
    <property type="molecule type" value="Transcribed_RNA"/>
</dbReference>
<dbReference type="SUPFAM" id="SSF51735">
    <property type="entry name" value="NAD(P)-binding Rossmann-fold domains"/>
    <property type="match status" value="1"/>
</dbReference>
<name>A0A0B7BC98_9EUPU</name>
<accession>A0A0B7BC98</accession>
<evidence type="ECO:0000313" key="3">
    <source>
        <dbReference type="EMBL" id="CEK89910.1"/>
    </source>
</evidence>
<evidence type="ECO:0000313" key="4">
    <source>
        <dbReference type="EMBL" id="CEK89911.1"/>
    </source>
</evidence>
<dbReference type="Gene3D" id="3.40.50.720">
    <property type="entry name" value="NAD(P)-binding Rossmann-like Domain"/>
    <property type="match status" value="1"/>
</dbReference>
<proteinExistence type="inferred from homology"/>
<dbReference type="PANTHER" id="PTHR43313">
    <property type="entry name" value="SHORT-CHAIN DEHYDROGENASE/REDUCTASE FAMILY 9C"/>
    <property type="match status" value="1"/>
</dbReference>
<organism evidence="4">
    <name type="scientific">Arion vulgaris</name>
    <dbReference type="NCBI Taxonomy" id="1028688"/>
    <lineage>
        <taxon>Eukaryota</taxon>
        <taxon>Metazoa</taxon>
        <taxon>Spiralia</taxon>
        <taxon>Lophotrochozoa</taxon>
        <taxon>Mollusca</taxon>
        <taxon>Gastropoda</taxon>
        <taxon>Heterobranchia</taxon>
        <taxon>Euthyneura</taxon>
        <taxon>Panpulmonata</taxon>
        <taxon>Eupulmonata</taxon>
        <taxon>Stylommatophora</taxon>
        <taxon>Helicina</taxon>
        <taxon>Arionoidea</taxon>
        <taxon>Arionidae</taxon>
        <taxon>Arion</taxon>
    </lineage>
</organism>
<dbReference type="EMBL" id="HACG01043045">
    <property type="protein sequence ID" value="CEK89910.1"/>
    <property type="molecule type" value="Transcribed_RNA"/>
</dbReference>
<dbReference type="Pfam" id="PF00106">
    <property type="entry name" value="adh_short"/>
    <property type="match status" value="1"/>
</dbReference>
<evidence type="ECO:0000256" key="2">
    <source>
        <dbReference type="RuleBase" id="RU000363"/>
    </source>
</evidence>
<gene>
    <name evidence="4" type="primary">ORF173608</name>
    <name evidence="3" type="synonym">ORF173606</name>
    <name evidence="5" type="synonym">ORF173610</name>
</gene>
<dbReference type="PROSITE" id="PS00061">
    <property type="entry name" value="ADH_SHORT"/>
    <property type="match status" value="1"/>
</dbReference>
<dbReference type="EMBL" id="HACG01043046">
    <property type="protein sequence ID" value="CEK89911.1"/>
    <property type="molecule type" value="Transcribed_RNA"/>
</dbReference>
<dbReference type="InterPro" id="IPR036291">
    <property type="entry name" value="NAD(P)-bd_dom_sf"/>
</dbReference>
<comment type="similarity">
    <text evidence="2">Belongs to the short-chain dehydrogenases/reductases (SDR) family.</text>
</comment>
<keyword evidence="1" id="KW-0560">Oxidoreductase</keyword>
<dbReference type="GO" id="GO:0008202">
    <property type="term" value="P:steroid metabolic process"/>
    <property type="evidence" value="ECO:0007669"/>
    <property type="project" value="TreeGrafter"/>
</dbReference>
<dbReference type="PANTHER" id="PTHR43313:SF1">
    <property type="entry name" value="3BETA-HYDROXYSTEROID DEHYDROGENASE DHS-16"/>
    <property type="match status" value="1"/>
</dbReference>
<dbReference type="AlphaFoldDB" id="A0A0B7BC98"/>
<sequence>MFWLILISITIIYFLLDHLIRYLKVGGYSNRYVFVTGCDSGFGRELVLRLDKMSFHVFACCYTTDGRRSLQETCSSRVDVLSLDVSSDVSILAAVNTVKQKLPNGNGIWAVVNNAGVIGRTVAAEMCTKKDHQDCYNVNLLGAIEVSRVFMPLLRKSKGRLVNVASCMGRCAAENAPYSVSKFAIEAYSDVVRREVAAFGVKVSLIEPGYTRSGLFHVDELHEGIRESFQRLDPEIQEAYGKDYMEYAQAVLGARLDRLSPHSYRVTDAFIGAITSIYPRPRYVVGYDAKFVYVPLSFLPEWIGDWVIIAYDKYLAKQKGFTFK</sequence>
<dbReference type="InterPro" id="IPR020904">
    <property type="entry name" value="Sc_DH/Rdtase_CS"/>
</dbReference>
<dbReference type="PRINTS" id="PR00081">
    <property type="entry name" value="GDHRDH"/>
</dbReference>
<protein>
    <submittedName>
        <fullName evidence="4">Uncharacterized protein</fullName>
    </submittedName>
</protein>
<reference evidence="4" key="1">
    <citation type="submission" date="2014-12" db="EMBL/GenBank/DDBJ databases">
        <title>Insight into the proteome of Arion vulgaris.</title>
        <authorList>
            <person name="Aradska J."/>
            <person name="Bulat T."/>
            <person name="Smidak R."/>
            <person name="Sarate P."/>
            <person name="Gangsoo J."/>
            <person name="Sialana F."/>
            <person name="Bilban M."/>
            <person name="Lubec G."/>
        </authorList>
    </citation>
    <scope>NUCLEOTIDE SEQUENCE</scope>
    <source>
        <tissue evidence="4">Skin</tissue>
    </source>
</reference>
<dbReference type="PRINTS" id="PR00080">
    <property type="entry name" value="SDRFAMILY"/>
</dbReference>
<dbReference type="GO" id="GO:0016491">
    <property type="term" value="F:oxidoreductase activity"/>
    <property type="evidence" value="ECO:0007669"/>
    <property type="project" value="UniProtKB-KW"/>
</dbReference>
<evidence type="ECO:0000313" key="5">
    <source>
        <dbReference type="EMBL" id="CEK89912.1"/>
    </source>
</evidence>
<dbReference type="InterPro" id="IPR002347">
    <property type="entry name" value="SDR_fam"/>
</dbReference>
<evidence type="ECO:0000256" key="1">
    <source>
        <dbReference type="ARBA" id="ARBA00023002"/>
    </source>
</evidence>